<reference evidence="2" key="2">
    <citation type="journal article" date="2024" name="Plant">
        <title>Genomic evolution and insights into agronomic trait innovations of Sesamum species.</title>
        <authorList>
            <person name="Miao H."/>
            <person name="Wang L."/>
            <person name="Qu L."/>
            <person name="Liu H."/>
            <person name="Sun Y."/>
            <person name="Le M."/>
            <person name="Wang Q."/>
            <person name="Wei S."/>
            <person name="Zheng Y."/>
            <person name="Lin W."/>
            <person name="Duan Y."/>
            <person name="Cao H."/>
            <person name="Xiong S."/>
            <person name="Wang X."/>
            <person name="Wei L."/>
            <person name="Li C."/>
            <person name="Ma Q."/>
            <person name="Ju M."/>
            <person name="Zhao R."/>
            <person name="Li G."/>
            <person name="Mu C."/>
            <person name="Tian Q."/>
            <person name="Mei H."/>
            <person name="Zhang T."/>
            <person name="Gao T."/>
            <person name="Zhang H."/>
        </authorList>
    </citation>
    <scope>NUCLEOTIDE SEQUENCE</scope>
    <source>
        <strain evidence="2">KEN1</strain>
    </source>
</reference>
<name>A0AAW2VTB8_9LAMI</name>
<dbReference type="AlphaFoldDB" id="A0AAW2VTB8"/>
<evidence type="ECO:0000313" key="2">
    <source>
        <dbReference type="EMBL" id="KAL0432683.1"/>
    </source>
</evidence>
<accession>A0AAW2VTB8</accession>
<feature type="region of interest" description="Disordered" evidence="1">
    <location>
        <begin position="128"/>
        <end position="152"/>
    </location>
</feature>
<feature type="compositionally biased region" description="Basic residues" evidence="1">
    <location>
        <begin position="133"/>
        <end position="145"/>
    </location>
</feature>
<proteinExistence type="predicted"/>
<sequence length="240" mass="27130">MAAAAAQIDQSAKTENWVISYHTVTSATERIQMAAVTRAALGREAEKQQKKRTAAAAVAHQLEVATEAVVEVLRRSPRRSSRRRVWRALEEAHVSRYRRFRRQQRGEGRSLTKLILRHQRFGTRASRCGPVPQRRRCSSRGRALQKPHVGRDRGFRRRVHGWKRRKWRKGLRLRLQRRRPPLANVVRRTRSELGELRRAVGNLGKGGWADPLESGTGGLGWVTGGGGVGKRSCAGEPVSF</sequence>
<protein>
    <submittedName>
        <fullName evidence="2">Uncharacterized protein</fullName>
    </submittedName>
</protein>
<gene>
    <name evidence="2" type="ORF">Slati_2602600</name>
</gene>
<evidence type="ECO:0000256" key="1">
    <source>
        <dbReference type="SAM" id="MobiDB-lite"/>
    </source>
</evidence>
<reference evidence="2" key="1">
    <citation type="submission" date="2020-06" db="EMBL/GenBank/DDBJ databases">
        <authorList>
            <person name="Li T."/>
            <person name="Hu X."/>
            <person name="Zhang T."/>
            <person name="Song X."/>
            <person name="Zhang H."/>
            <person name="Dai N."/>
            <person name="Sheng W."/>
            <person name="Hou X."/>
            <person name="Wei L."/>
        </authorList>
    </citation>
    <scope>NUCLEOTIDE SEQUENCE</scope>
    <source>
        <strain evidence="2">KEN1</strain>
        <tissue evidence="2">Leaf</tissue>
    </source>
</reference>
<dbReference type="EMBL" id="JACGWN010000009">
    <property type="protein sequence ID" value="KAL0432683.1"/>
    <property type="molecule type" value="Genomic_DNA"/>
</dbReference>
<comment type="caution">
    <text evidence="2">The sequence shown here is derived from an EMBL/GenBank/DDBJ whole genome shotgun (WGS) entry which is preliminary data.</text>
</comment>
<organism evidence="2">
    <name type="scientific">Sesamum latifolium</name>
    <dbReference type="NCBI Taxonomy" id="2727402"/>
    <lineage>
        <taxon>Eukaryota</taxon>
        <taxon>Viridiplantae</taxon>
        <taxon>Streptophyta</taxon>
        <taxon>Embryophyta</taxon>
        <taxon>Tracheophyta</taxon>
        <taxon>Spermatophyta</taxon>
        <taxon>Magnoliopsida</taxon>
        <taxon>eudicotyledons</taxon>
        <taxon>Gunneridae</taxon>
        <taxon>Pentapetalae</taxon>
        <taxon>asterids</taxon>
        <taxon>lamiids</taxon>
        <taxon>Lamiales</taxon>
        <taxon>Pedaliaceae</taxon>
        <taxon>Sesamum</taxon>
    </lineage>
</organism>